<dbReference type="Proteomes" id="UP001595665">
    <property type="component" value="Unassembled WGS sequence"/>
</dbReference>
<sequence>MPKRLRYAALAIALIAALMWMRHESKVRDCAEAGGRWDNALGECVQAPPASGGTAV</sequence>
<protein>
    <submittedName>
        <fullName evidence="1">Uncharacterized protein</fullName>
    </submittedName>
</protein>
<proteinExistence type="predicted"/>
<gene>
    <name evidence="1" type="ORF">ACFOPH_15455</name>
</gene>
<accession>A0ABV7PQ12</accession>
<organism evidence="1 2">
    <name type="scientific">Massilia haematophila</name>
    <dbReference type="NCBI Taxonomy" id="457923"/>
    <lineage>
        <taxon>Bacteria</taxon>
        <taxon>Pseudomonadati</taxon>
        <taxon>Pseudomonadota</taxon>
        <taxon>Betaproteobacteria</taxon>
        <taxon>Burkholderiales</taxon>
        <taxon>Oxalobacteraceae</taxon>
        <taxon>Telluria group</taxon>
        <taxon>Massilia</taxon>
    </lineage>
</organism>
<evidence type="ECO:0000313" key="2">
    <source>
        <dbReference type="Proteomes" id="UP001595665"/>
    </source>
</evidence>
<dbReference type="EMBL" id="JBHRVV010000001">
    <property type="protein sequence ID" value="MFC3459631.1"/>
    <property type="molecule type" value="Genomic_DNA"/>
</dbReference>
<evidence type="ECO:0000313" key="1">
    <source>
        <dbReference type="EMBL" id="MFC3459631.1"/>
    </source>
</evidence>
<comment type="caution">
    <text evidence="1">The sequence shown here is derived from an EMBL/GenBank/DDBJ whole genome shotgun (WGS) entry which is preliminary data.</text>
</comment>
<keyword evidence="2" id="KW-1185">Reference proteome</keyword>
<reference evidence="2" key="1">
    <citation type="journal article" date="2019" name="Int. J. Syst. Evol. Microbiol.">
        <title>The Global Catalogue of Microorganisms (GCM) 10K type strain sequencing project: providing services to taxonomists for standard genome sequencing and annotation.</title>
        <authorList>
            <consortium name="The Broad Institute Genomics Platform"/>
            <consortium name="The Broad Institute Genome Sequencing Center for Infectious Disease"/>
            <person name="Wu L."/>
            <person name="Ma J."/>
        </authorList>
    </citation>
    <scope>NUCLEOTIDE SEQUENCE [LARGE SCALE GENOMIC DNA]</scope>
    <source>
        <strain evidence="2">CCM 7480</strain>
    </source>
</reference>
<name>A0ABV7PQ12_9BURK</name>
<dbReference type="RefSeq" id="WP_312552962.1">
    <property type="nucleotide sequence ID" value="NZ_JBHRVV010000001.1"/>
</dbReference>